<keyword evidence="18" id="KW-1185">Reference proteome</keyword>
<dbReference type="Pfam" id="PF00593">
    <property type="entry name" value="TonB_dep_Rec_b-barrel"/>
    <property type="match status" value="1"/>
</dbReference>
<comment type="caution">
    <text evidence="17">The sequence shown here is derived from an EMBL/GenBank/DDBJ whole genome shotgun (WGS) entry which is preliminary data.</text>
</comment>
<keyword evidence="5 12" id="KW-0812">Transmembrane</keyword>
<keyword evidence="4" id="KW-0410">Iron transport</keyword>
<dbReference type="PANTHER" id="PTHR32552:SF68">
    <property type="entry name" value="FERRICHROME OUTER MEMBRANE TRANSPORTER_PHAGE RECEPTOR"/>
    <property type="match status" value="1"/>
</dbReference>
<feature type="signal peptide" evidence="14">
    <location>
        <begin position="1"/>
        <end position="21"/>
    </location>
</feature>
<dbReference type="InterPro" id="IPR008969">
    <property type="entry name" value="CarboxyPept-like_regulatory"/>
</dbReference>
<evidence type="ECO:0000259" key="15">
    <source>
        <dbReference type="Pfam" id="PF00593"/>
    </source>
</evidence>
<dbReference type="InterPro" id="IPR000531">
    <property type="entry name" value="Beta-barrel_TonB"/>
</dbReference>
<dbReference type="GO" id="GO:0015344">
    <property type="term" value="F:siderophore uptake transmembrane transporter activity"/>
    <property type="evidence" value="ECO:0007669"/>
    <property type="project" value="TreeGrafter"/>
</dbReference>
<comment type="subcellular location">
    <subcellularLocation>
        <location evidence="1 12">Cell outer membrane</location>
        <topology evidence="1 12">Multi-pass membrane protein</topology>
    </subcellularLocation>
</comment>
<proteinExistence type="inferred from homology"/>
<evidence type="ECO:0000256" key="14">
    <source>
        <dbReference type="SAM" id="SignalP"/>
    </source>
</evidence>
<evidence type="ECO:0000256" key="13">
    <source>
        <dbReference type="RuleBase" id="RU003357"/>
    </source>
</evidence>
<evidence type="ECO:0000256" key="9">
    <source>
        <dbReference type="ARBA" id="ARBA00023077"/>
    </source>
</evidence>
<evidence type="ECO:0000256" key="10">
    <source>
        <dbReference type="ARBA" id="ARBA00023136"/>
    </source>
</evidence>
<accession>A0A2T0M813</accession>
<keyword evidence="2 12" id="KW-0813">Transport</keyword>
<gene>
    <name evidence="17" type="ORF">CLV81_2016</name>
</gene>
<evidence type="ECO:0000256" key="1">
    <source>
        <dbReference type="ARBA" id="ARBA00004571"/>
    </source>
</evidence>
<dbReference type="Pfam" id="PF07715">
    <property type="entry name" value="Plug"/>
    <property type="match status" value="1"/>
</dbReference>
<evidence type="ECO:0000256" key="6">
    <source>
        <dbReference type="ARBA" id="ARBA00022729"/>
    </source>
</evidence>
<dbReference type="InterPro" id="IPR036942">
    <property type="entry name" value="Beta-barrel_TonB_sf"/>
</dbReference>
<evidence type="ECO:0000259" key="16">
    <source>
        <dbReference type="Pfam" id="PF07715"/>
    </source>
</evidence>
<keyword evidence="6 14" id="KW-0732">Signal</keyword>
<evidence type="ECO:0000256" key="4">
    <source>
        <dbReference type="ARBA" id="ARBA00022496"/>
    </source>
</evidence>
<dbReference type="GO" id="GO:0009279">
    <property type="term" value="C:cell outer membrane"/>
    <property type="evidence" value="ECO:0007669"/>
    <property type="project" value="UniProtKB-SubCell"/>
</dbReference>
<evidence type="ECO:0000256" key="5">
    <source>
        <dbReference type="ARBA" id="ARBA00022692"/>
    </source>
</evidence>
<evidence type="ECO:0000256" key="3">
    <source>
        <dbReference type="ARBA" id="ARBA00022452"/>
    </source>
</evidence>
<dbReference type="Pfam" id="PF13715">
    <property type="entry name" value="CarbopepD_reg_2"/>
    <property type="match status" value="1"/>
</dbReference>
<dbReference type="Gene3D" id="2.40.170.20">
    <property type="entry name" value="TonB-dependent receptor, beta-barrel domain"/>
    <property type="match status" value="1"/>
</dbReference>
<feature type="domain" description="TonB-dependent receptor plug" evidence="16">
    <location>
        <begin position="115"/>
        <end position="236"/>
    </location>
</feature>
<dbReference type="NCBIfam" id="TIGR04057">
    <property type="entry name" value="SusC_RagA_signa"/>
    <property type="match status" value="1"/>
</dbReference>
<evidence type="ECO:0000256" key="12">
    <source>
        <dbReference type="PROSITE-ProRule" id="PRU01360"/>
    </source>
</evidence>
<evidence type="ECO:0000313" key="18">
    <source>
        <dbReference type="Proteomes" id="UP000237640"/>
    </source>
</evidence>
<dbReference type="InterPro" id="IPR023997">
    <property type="entry name" value="TonB-dep_OMP_SusC/RagA_CS"/>
</dbReference>
<feature type="domain" description="TonB-dependent receptor-like beta-barrel" evidence="15">
    <location>
        <begin position="453"/>
        <end position="851"/>
    </location>
</feature>
<dbReference type="InterPro" id="IPR012910">
    <property type="entry name" value="Plug_dom"/>
</dbReference>
<evidence type="ECO:0000256" key="8">
    <source>
        <dbReference type="ARBA" id="ARBA00023065"/>
    </source>
</evidence>
<dbReference type="InterPro" id="IPR023996">
    <property type="entry name" value="TonB-dep_OMP_SusC/RagA"/>
</dbReference>
<evidence type="ECO:0000256" key="7">
    <source>
        <dbReference type="ARBA" id="ARBA00023004"/>
    </source>
</evidence>
<dbReference type="NCBIfam" id="TIGR04056">
    <property type="entry name" value="OMP_RagA_SusC"/>
    <property type="match status" value="1"/>
</dbReference>
<keyword evidence="10 12" id="KW-0472">Membrane</keyword>
<dbReference type="SUPFAM" id="SSF56935">
    <property type="entry name" value="Porins"/>
    <property type="match status" value="1"/>
</dbReference>
<organism evidence="17 18">
    <name type="scientific">Flagellimonas meridianipacifica</name>
    <dbReference type="NCBI Taxonomy" id="1080225"/>
    <lineage>
        <taxon>Bacteria</taxon>
        <taxon>Pseudomonadati</taxon>
        <taxon>Bacteroidota</taxon>
        <taxon>Flavobacteriia</taxon>
        <taxon>Flavobacteriales</taxon>
        <taxon>Flavobacteriaceae</taxon>
        <taxon>Flagellimonas</taxon>
    </lineage>
</organism>
<dbReference type="Proteomes" id="UP000237640">
    <property type="component" value="Unassembled WGS sequence"/>
</dbReference>
<keyword evidence="3 12" id="KW-1134">Transmembrane beta strand</keyword>
<dbReference type="SUPFAM" id="SSF49464">
    <property type="entry name" value="Carboxypeptidase regulatory domain-like"/>
    <property type="match status" value="1"/>
</dbReference>
<dbReference type="PANTHER" id="PTHR32552">
    <property type="entry name" value="FERRICHROME IRON RECEPTOR-RELATED"/>
    <property type="match status" value="1"/>
</dbReference>
<sequence length="1007" mass="109918">MKVQKLFGTLFMLLLTTVAMSQEKTITGTVIDQTGVPLPGVNIVVEGTSNGTQTDFDGNYAITGNVGQVLLFTYLGQKSERRTIGASNVIDLQMEEDAQALQEVVVIGYGNQEERKIIQNVGIVKQEAIENLQVVSADQLLQGQSAGTQIVNASGVLGSAAVIRVRGVNSINSGSQPLIVIDGVPITDTAGNTLNRGGNTGINPLSFVNPNDIESLTVLKDAGATSIYGSRGANGVILITTKRGRKGENTTVTLDVSTQFSQSTDVPDILTADEFRQFKSDIATIQNGGVFVSPEDLGLGAIGSGGTDWLGGVQRTGISQNYNLGARGGSEKTSFFFGLDFQDTEGFIIGNDQQRAGARINIDTQVNDWLKAGMNLGITNNRLNRVGIENNINAPFTTAFLQSPVVPAFDDEGNFVQSGSFIPNIFARVALNTDEVKTFRVIGNAFTEITPLPGLTWRSEFGIDKLNLEEFVRQAEFNTPGGLAQQIWVNEDRWLTNQTINYSNTFNNDHTLTVLAGLNYEETLRTRSNVSSTGFLTDDLRNLGSGATPQVLNGDRFPSRLFGLFSRVSYDYKGKYLVEGSIRRDGSSRFGANNRFGYFWSAAAGWVLSEESFIQDLNFFDYLSFRASIGTVGNDRLGTFPSLGLFNAGGFGDYNGESGVVPARRPANPDLKWEESETLDIGLKSTFLNGRVNFNMAYFKKTTSDLLLNQILPPGTGFNSISRNVGEMENRGWEFELSTVNVRTENFEWRTNFNLTTIDNEVLALNEDAATDPQGRRIIDGPIQRAIEGESLNNFFLIRYVGINPQTGDAEWLDVNGNITNNPGSGDRVVTGSPLPDFSGGMTNTFTYKGFDLSVLMNYSYGNEVVIDGLRFADGNDAIGGIVNVRRQNLNFWRQPGDNAFLPSPNSSTFDLFNQRSSQQQLDASYLRIKNVTLGYNLPQSALDRLGGLFTGVRFYLTGTNLLTIKADEMDGIDPEVTDDIDPLFQGESFFTAPQAKLYSFGARLTF</sequence>
<evidence type="ECO:0000313" key="17">
    <source>
        <dbReference type="EMBL" id="PRX53630.1"/>
    </source>
</evidence>
<reference evidence="17 18" key="1">
    <citation type="submission" date="2018-03" db="EMBL/GenBank/DDBJ databases">
        <title>Genomic Encyclopedia of Archaeal and Bacterial Type Strains, Phase II (KMG-II): from individual species to whole genera.</title>
        <authorList>
            <person name="Goeker M."/>
        </authorList>
    </citation>
    <scope>NUCLEOTIDE SEQUENCE [LARGE SCALE GENOMIC DNA]</scope>
    <source>
        <strain evidence="17 18">DSM 25027</strain>
    </source>
</reference>
<dbReference type="Gene3D" id="2.170.130.10">
    <property type="entry name" value="TonB-dependent receptor, plug domain"/>
    <property type="match status" value="1"/>
</dbReference>
<keyword evidence="9 13" id="KW-0798">TonB box</keyword>
<dbReference type="Gene3D" id="2.60.40.1120">
    <property type="entry name" value="Carboxypeptidase-like, regulatory domain"/>
    <property type="match status" value="1"/>
</dbReference>
<protein>
    <submittedName>
        <fullName evidence="17">TonB-linked SusC/RagA family outer membrane protein</fullName>
    </submittedName>
</protein>
<keyword evidence="11 12" id="KW-0998">Cell outer membrane</keyword>
<dbReference type="EMBL" id="PVYX01000002">
    <property type="protein sequence ID" value="PRX53630.1"/>
    <property type="molecule type" value="Genomic_DNA"/>
</dbReference>
<keyword evidence="7" id="KW-0408">Iron</keyword>
<name>A0A2T0M813_9FLAO</name>
<dbReference type="InterPro" id="IPR039426">
    <property type="entry name" value="TonB-dep_rcpt-like"/>
</dbReference>
<dbReference type="InterPro" id="IPR037066">
    <property type="entry name" value="Plug_dom_sf"/>
</dbReference>
<evidence type="ECO:0000256" key="11">
    <source>
        <dbReference type="ARBA" id="ARBA00023237"/>
    </source>
</evidence>
<dbReference type="AlphaFoldDB" id="A0A2T0M813"/>
<feature type="chain" id="PRO_5015481785" evidence="14">
    <location>
        <begin position="22"/>
        <end position="1007"/>
    </location>
</feature>
<comment type="similarity">
    <text evidence="12 13">Belongs to the TonB-dependent receptor family.</text>
</comment>
<dbReference type="PROSITE" id="PS52016">
    <property type="entry name" value="TONB_DEPENDENT_REC_3"/>
    <property type="match status" value="1"/>
</dbReference>
<keyword evidence="8" id="KW-0406">Ion transport</keyword>
<dbReference type="OrthoDB" id="9768177at2"/>
<dbReference type="RefSeq" id="WP_106144987.1">
    <property type="nucleotide sequence ID" value="NZ_PVYX01000002.1"/>
</dbReference>
<evidence type="ECO:0000256" key="2">
    <source>
        <dbReference type="ARBA" id="ARBA00022448"/>
    </source>
</evidence>